<proteinExistence type="predicted"/>
<organism evidence="1 2">
    <name type="scientific">Candidatus Opimibacter skivensis</name>
    <dbReference type="NCBI Taxonomy" id="2982028"/>
    <lineage>
        <taxon>Bacteria</taxon>
        <taxon>Pseudomonadati</taxon>
        <taxon>Bacteroidota</taxon>
        <taxon>Saprospiria</taxon>
        <taxon>Saprospirales</taxon>
        <taxon>Saprospiraceae</taxon>
        <taxon>Candidatus Opimibacter</taxon>
    </lineage>
</organism>
<dbReference type="Proteomes" id="UP000808337">
    <property type="component" value="Unassembled WGS sequence"/>
</dbReference>
<evidence type="ECO:0000313" key="2">
    <source>
        <dbReference type="Proteomes" id="UP000808337"/>
    </source>
</evidence>
<reference evidence="1 2" key="1">
    <citation type="submission" date="2020-10" db="EMBL/GenBank/DDBJ databases">
        <title>Connecting structure to function with the recovery of over 1000 high-quality activated sludge metagenome-assembled genomes encoding full-length rRNA genes using long-read sequencing.</title>
        <authorList>
            <person name="Singleton C.M."/>
            <person name="Petriglieri F."/>
            <person name="Kristensen J.M."/>
            <person name="Kirkegaard R.H."/>
            <person name="Michaelsen T.Y."/>
            <person name="Andersen M.H."/>
            <person name="Karst S.M."/>
            <person name="Dueholm M.S."/>
            <person name="Nielsen P.H."/>
            <person name="Albertsen M."/>
        </authorList>
    </citation>
    <scope>NUCLEOTIDE SEQUENCE [LARGE SCALE GENOMIC DNA]</scope>
    <source>
        <strain evidence="1">Ribe_18-Q3-R11-54_MAXAC.273</strain>
    </source>
</reference>
<evidence type="ECO:0000313" key="1">
    <source>
        <dbReference type="EMBL" id="MBK9981820.1"/>
    </source>
</evidence>
<gene>
    <name evidence="1" type="ORF">IPP15_05245</name>
</gene>
<comment type="caution">
    <text evidence="1">The sequence shown here is derived from an EMBL/GenBank/DDBJ whole genome shotgun (WGS) entry which is preliminary data.</text>
</comment>
<protein>
    <submittedName>
        <fullName evidence="1">Uncharacterized protein</fullName>
    </submittedName>
</protein>
<dbReference type="EMBL" id="JADKGY010000001">
    <property type="protein sequence ID" value="MBK9981820.1"/>
    <property type="molecule type" value="Genomic_DNA"/>
</dbReference>
<name>A0A9D7XN36_9BACT</name>
<dbReference type="AlphaFoldDB" id="A0A9D7XN36"/>
<accession>A0A9D7XN36</accession>
<sequence length="136" mass="15695">MANNKEMGVLIDKNDPADTQLFEDAMKEVTYISQTSQKFELNAINQSIIKEPKNIKEKTITPQKQNGYCIRTGTEIPFNIEKPLTYDAYKKWSEYGDPDYAEKYCHFTGEPSNGETSVARPIMKKNWKKAKETFNL</sequence>